<name>A0AAV3RPZ0_LITER</name>
<gene>
    <name evidence="2" type="ORF">LIER_30460</name>
</gene>
<organism evidence="2 3">
    <name type="scientific">Lithospermum erythrorhizon</name>
    <name type="common">Purple gromwell</name>
    <name type="synonym">Lithospermum officinale var. erythrorhizon</name>
    <dbReference type="NCBI Taxonomy" id="34254"/>
    <lineage>
        <taxon>Eukaryota</taxon>
        <taxon>Viridiplantae</taxon>
        <taxon>Streptophyta</taxon>
        <taxon>Embryophyta</taxon>
        <taxon>Tracheophyta</taxon>
        <taxon>Spermatophyta</taxon>
        <taxon>Magnoliopsida</taxon>
        <taxon>eudicotyledons</taxon>
        <taxon>Gunneridae</taxon>
        <taxon>Pentapetalae</taxon>
        <taxon>asterids</taxon>
        <taxon>lamiids</taxon>
        <taxon>Boraginales</taxon>
        <taxon>Boraginaceae</taxon>
        <taxon>Boraginoideae</taxon>
        <taxon>Lithospermeae</taxon>
        <taxon>Lithospermum</taxon>
    </lineage>
</organism>
<feature type="compositionally biased region" description="Basic residues" evidence="1">
    <location>
        <begin position="89"/>
        <end position="103"/>
    </location>
</feature>
<accession>A0AAV3RPZ0</accession>
<dbReference type="EMBL" id="BAABME010010917">
    <property type="protein sequence ID" value="GAA0182951.1"/>
    <property type="molecule type" value="Genomic_DNA"/>
</dbReference>
<protein>
    <submittedName>
        <fullName evidence="2">Uncharacterized protein</fullName>
    </submittedName>
</protein>
<sequence>MCCSTIGMRLIPIVITGEWRTNVPRRSIPHVVDTEPVPAEAADEGVADFGVKTDDPPKRSAPNVGQCVKNTLDADIEDVVPKDVGQEKKSKKRKHKKAAKRARKAAEKVVDDDVPKETKEVIPPVAQPSVDDEWLPEHEQQGGDAREDVQDSYIEDVAVVMSSRRKEKGNLMMNESRTRVGKRRISKNVDVISTANVSLNSEEEEARCRFVANRRISAEWMLFEATKKNPNIMNILEGAGVMPTVAIVGPYYLKQVREFICNMTEDIDDHTSLARKSVFEVRLRSLSGEADPNDDLVIDGSGAEAPET</sequence>
<dbReference type="Proteomes" id="UP001454036">
    <property type="component" value="Unassembled WGS sequence"/>
</dbReference>
<reference evidence="2 3" key="1">
    <citation type="submission" date="2024-01" db="EMBL/GenBank/DDBJ databases">
        <title>The complete chloroplast genome sequence of Lithospermum erythrorhizon: insights into the phylogenetic relationship among Boraginaceae species and the maternal lineages of purple gromwells.</title>
        <authorList>
            <person name="Okada T."/>
            <person name="Watanabe K."/>
        </authorList>
    </citation>
    <scope>NUCLEOTIDE SEQUENCE [LARGE SCALE GENOMIC DNA]</scope>
</reference>
<feature type="region of interest" description="Disordered" evidence="1">
    <location>
        <begin position="79"/>
        <end position="116"/>
    </location>
</feature>
<evidence type="ECO:0000313" key="3">
    <source>
        <dbReference type="Proteomes" id="UP001454036"/>
    </source>
</evidence>
<evidence type="ECO:0000256" key="1">
    <source>
        <dbReference type="SAM" id="MobiDB-lite"/>
    </source>
</evidence>
<evidence type="ECO:0000313" key="2">
    <source>
        <dbReference type="EMBL" id="GAA0182951.1"/>
    </source>
</evidence>
<feature type="compositionally biased region" description="Basic and acidic residues" evidence="1">
    <location>
        <begin position="79"/>
        <end position="88"/>
    </location>
</feature>
<proteinExistence type="predicted"/>
<keyword evidence="3" id="KW-1185">Reference proteome</keyword>
<comment type="caution">
    <text evidence="2">The sequence shown here is derived from an EMBL/GenBank/DDBJ whole genome shotgun (WGS) entry which is preliminary data.</text>
</comment>
<dbReference type="AlphaFoldDB" id="A0AAV3RPZ0"/>
<feature type="compositionally biased region" description="Basic and acidic residues" evidence="1">
    <location>
        <begin position="104"/>
        <end position="116"/>
    </location>
</feature>